<evidence type="ECO:0000313" key="6">
    <source>
        <dbReference type="Proteomes" id="UP000188551"/>
    </source>
</evidence>
<feature type="transmembrane region" description="Helical" evidence="2">
    <location>
        <begin position="278"/>
        <end position="297"/>
    </location>
</feature>
<gene>
    <name evidence="4" type="ORF">B0293_15395</name>
    <name evidence="3" type="ORF">C791_2794</name>
</gene>
<dbReference type="AlphaFoldDB" id="M2NW67"/>
<dbReference type="Proteomes" id="UP000188551">
    <property type="component" value="Unassembled WGS sequence"/>
</dbReference>
<dbReference type="PANTHER" id="PTHR30354">
    <property type="entry name" value="GNT FAMILY GLUCONATE TRANSPORTER"/>
    <property type="match status" value="1"/>
</dbReference>
<keyword evidence="6" id="KW-1185">Reference proteome</keyword>
<keyword evidence="2" id="KW-0472">Membrane</keyword>
<reference evidence="3 5" key="1">
    <citation type="submission" date="2012-10" db="EMBL/GenBank/DDBJ databases">
        <title>Genome assembly of Amycolatopsis azurea DSM 43854.</title>
        <authorList>
            <person name="Khatri I."/>
            <person name="Kaur I."/>
            <person name="Subramanian S."/>
            <person name="Mayilraj S."/>
        </authorList>
    </citation>
    <scope>NUCLEOTIDE SEQUENCE [LARGE SCALE GENOMIC DNA]</scope>
    <source>
        <strain evidence="3 5">DSM 43854</strain>
    </source>
</reference>
<accession>M2NW67</accession>
<dbReference type="PATRIC" id="fig|1238180.3.peg.3393"/>
<comment type="caution">
    <text evidence="3">The sequence shown here is derived from an EMBL/GenBank/DDBJ whole genome shotgun (WGS) entry which is preliminary data.</text>
</comment>
<evidence type="ECO:0000313" key="3">
    <source>
        <dbReference type="EMBL" id="EMD26804.1"/>
    </source>
</evidence>
<feature type="transmembrane region" description="Helical" evidence="2">
    <location>
        <begin position="29"/>
        <end position="48"/>
    </location>
</feature>
<feature type="transmembrane region" description="Helical" evidence="2">
    <location>
        <begin position="436"/>
        <end position="455"/>
    </location>
</feature>
<feature type="transmembrane region" description="Helical" evidence="2">
    <location>
        <begin position="180"/>
        <end position="202"/>
    </location>
</feature>
<feature type="transmembrane region" description="Helical" evidence="2">
    <location>
        <begin position="382"/>
        <end position="408"/>
    </location>
</feature>
<protein>
    <submittedName>
        <fullName evidence="3">Gluconate permease</fullName>
    </submittedName>
</protein>
<dbReference type="InterPro" id="IPR003474">
    <property type="entry name" value="Glcn_transporter"/>
</dbReference>
<dbReference type="EMBL" id="ANMG01000027">
    <property type="protein sequence ID" value="EMD26804.1"/>
    <property type="molecule type" value="Genomic_DNA"/>
</dbReference>
<sequence>MSDAWLLAHTGIAIVGIVVLITWLKTPPIFGLLIGATYLGLATGLGAGGTTEALTAGFGAVMAEIGLLITFGVVIGSLLTATNTLHRVLERLLGVFGRKRVPMVFAVSLSTVFTSIYSDVVLVLTAPLARRLGSRLGPRGVALMGGALTAGIEVGLVFVVPGVAALAVAGLLGVPLGEMFLVGLAVGLPTAVLTTLVFTVLVRRTLRWDPATDELETEQADDADDADDPEKTDDTTPASEVRRLPLWLSVSPVVVTLALIALGALADAFRFPLGPVALLTEPVIAMAIGAGLAHLLARRVLPRLEVNAAVGKALAMAGPILVLSGLSGSVAEVIGESGLRDVLAGSFGTGFLPPLVLVWLIAAVLHIAMGSISISAITAAGILAPIAGSLGVPVVLVALAACSGALFLPHVSSNFFWMFQSLLGLSTRGTFKTHTVAMSLASVISLPIVLVLGLVF</sequence>
<proteinExistence type="predicted"/>
<keyword evidence="2" id="KW-1133">Transmembrane helix</keyword>
<dbReference type="EMBL" id="MUXN01000011">
    <property type="protein sequence ID" value="OOC05736.1"/>
    <property type="molecule type" value="Genomic_DNA"/>
</dbReference>
<evidence type="ECO:0000256" key="2">
    <source>
        <dbReference type="SAM" id="Phobius"/>
    </source>
</evidence>
<feature type="transmembrane region" description="Helical" evidence="2">
    <location>
        <begin position="351"/>
        <end position="370"/>
    </location>
</feature>
<dbReference type="RefSeq" id="WP_005156572.1">
    <property type="nucleotide sequence ID" value="NZ_ANMG01000027.1"/>
</dbReference>
<feature type="transmembrane region" description="Helical" evidence="2">
    <location>
        <begin position="5"/>
        <end position="23"/>
    </location>
</feature>
<feature type="transmembrane region" description="Helical" evidence="2">
    <location>
        <begin position="60"/>
        <end position="81"/>
    </location>
</feature>
<dbReference type="GO" id="GO:0015128">
    <property type="term" value="F:gluconate transmembrane transporter activity"/>
    <property type="evidence" value="ECO:0007669"/>
    <property type="project" value="InterPro"/>
</dbReference>
<dbReference type="Proteomes" id="UP000014137">
    <property type="component" value="Unassembled WGS sequence"/>
</dbReference>
<feature type="transmembrane region" description="Helical" evidence="2">
    <location>
        <begin position="309"/>
        <end position="331"/>
    </location>
</feature>
<dbReference type="OrthoDB" id="3636773at2"/>
<evidence type="ECO:0000313" key="4">
    <source>
        <dbReference type="EMBL" id="OOC05736.1"/>
    </source>
</evidence>
<evidence type="ECO:0000256" key="1">
    <source>
        <dbReference type="SAM" id="MobiDB-lite"/>
    </source>
</evidence>
<keyword evidence="2" id="KW-0812">Transmembrane</keyword>
<feature type="compositionally biased region" description="Acidic residues" evidence="1">
    <location>
        <begin position="213"/>
        <end position="231"/>
    </location>
</feature>
<evidence type="ECO:0000313" key="5">
    <source>
        <dbReference type="Proteomes" id="UP000014137"/>
    </source>
</evidence>
<feature type="transmembrane region" description="Helical" evidence="2">
    <location>
        <begin position="246"/>
        <end position="266"/>
    </location>
</feature>
<feature type="transmembrane region" description="Helical" evidence="2">
    <location>
        <begin position="101"/>
        <end position="129"/>
    </location>
</feature>
<dbReference type="GO" id="GO:0005886">
    <property type="term" value="C:plasma membrane"/>
    <property type="evidence" value="ECO:0007669"/>
    <property type="project" value="TreeGrafter"/>
</dbReference>
<dbReference type="PANTHER" id="PTHR30354:SF11">
    <property type="entry name" value="PERMEASE"/>
    <property type="match status" value="1"/>
</dbReference>
<feature type="transmembrane region" description="Helical" evidence="2">
    <location>
        <begin position="141"/>
        <end position="174"/>
    </location>
</feature>
<organism evidence="3 5">
    <name type="scientific">Amycolatopsis azurea DSM 43854</name>
    <dbReference type="NCBI Taxonomy" id="1238180"/>
    <lineage>
        <taxon>Bacteria</taxon>
        <taxon>Bacillati</taxon>
        <taxon>Actinomycetota</taxon>
        <taxon>Actinomycetes</taxon>
        <taxon>Pseudonocardiales</taxon>
        <taxon>Pseudonocardiaceae</taxon>
        <taxon>Amycolatopsis</taxon>
    </lineage>
</organism>
<reference evidence="4 6" key="2">
    <citation type="submission" date="2017-02" db="EMBL/GenBank/DDBJ databases">
        <title>Amycolatopsis azurea DSM 43854 draft genome.</title>
        <authorList>
            <person name="Mayilraj S."/>
        </authorList>
    </citation>
    <scope>NUCLEOTIDE SEQUENCE [LARGE SCALE GENOMIC DNA]</scope>
    <source>
        <strain evidence="4 6">DSM 43854</strain>
    </source>
</reference>
<dbReference type="Pfam" id="PF02447">
    <property type="entry name" value="GntP_permease"/>
    <property type="match status" value="1"/>
</dbReference>
<name>M2NW67_9PSEU</name>
<feature type="region of interest" description="Disordered" evidence="1">
    <location>
        <begin position="213"/>
        <end position="238"/>
    </location>
</feature>